<evidence type="ECO:0000313" key="1">
    <source>
        <dbReference type="EMBL" id="CAG8438426.1"/>
    </source>
</evidence>
<evidence type="ECO:0000313" key="2">
    <source>
        <dbReference type="Proteomes" id="UP000789860"/>
    </source>
</evidence>
<gene>
    <name evidence="1" type="ORF">SCALOS_LOCUS444</name>
</gene>
<dbReference type="Proteomes" id="UP000789860">
    <property type="component" value="Unassembled WGS sequence"/>
</dbReference>
<keyword evidence="2" id="KW-1185">Reference proteome</keyword>
<sequence>MNARICTSLHSVPGTGRKKKDDEVKLWCEMNDGLCYVYRSCIPARNEFGILGIQVAGDMMHLNILIKDDDEIHRLFHLRSVKIPVRPRNEEDVLQFAEALLLLRNIMIVNISLLFHSSRIRSERLKKRSSSSNITVTTPEHPSMDGE</sequence>
<name>A0ACA9JVI4_9GLOM</name>
<comment type="caution">
    <text evidence="1">The sequence shown here is derived from an EMBL/GenBank/DDBJ whole genome shotgun (WGS) entry which is preliminary data.</text>
</comment>
<protein>
    <submittedName>
        <fullName evidence="1">5830_t:CDS:1</fullName>
    </submittedName>
</protein>
<accession>A0ACA9JVI4</accession>
<dbReference type="EMBL" id="CAJVPM010000212">
    <property type="protein sequence ID" value="CAG8438426.1"/>
    <property type="molecule type" value="Genomic_DNA"/>
</dbReference>
<reference evidence="1" key="1">
    <citation type="submission" date="2021-06" db="EMBL/GenBank/DDBJ databases">
        <authorList>
            <person name="Kallberg Y."/>
            <person name="Tangrot J."/>
            <person name="Rosling A."/>
        </authorList>
    </citation>
    <scope>NUCLEOTIDE SEQUENCE</scope>
    <source>
        <strain evidence="1">AU212A</strain>
    </source>
</reference>
<organism evidence="1 2">
    <name type="scientific">Scutellospora calospora</name>
    <dbReference type="NCBI Taxonomy" id="85575"/>
    <lineage>
        <taxon>Eukaryota</taxon>
        <taxon>Fungi</taxon>
        <taxon>Fungi incertae sedis</taxon>
        <taxon>Mucoromycota</taxon>
        <taxon>Glomeromycotina</taxon>
        <taxon>Glomeromycetes</taxon>
        <taxon>Diversisporales</taxon>
        <taxon>Gigasporaceae</taxon>
        <taxon>Scutellospora</taxon>
    </lineage>
</organism>
<proteinExistence type="predicted"/>